<keyword evidence="4" id="KW-0645">Protease</keyword>
<proteinExistence type="inferred from homology"/>
<evidence type="ECO:0000256" key="7">
    <source>
        <dbReference type="ARBA" id="ARBA00022833"/>
    </source>
</evidence>
<dbReference type="GO" id="GO:0004222">
    <property type="term" value="F:metalloendopeptidase activity"/>
    <property type="evidence" value="ECO:0007669"/>
    <property type="project" value="InterPro"/>
</dbReference>
<dbReference type="InterPro" id="IPR001478">
    <property type="entry name" value="PDZ"/>
</dbReference>
<dbReference type="InterPro" id="IPR004387">
    <property type="entry name" value="Pept_M50_Zn"/>
</dbReference>
<dbReference type="CDD" id="cd23081">
    <property type="entry name" value="cpPDZ_EcRseP-like"/>
    <property type="match status" value="1"/>
</dbReference>
<organism evidence="13 14">
    <name type="scientific">Algimonas arctica</name>
    <dbReference type="NCBI Taxonomy" id="1479486"/>
    <lineage>
        <taxon>Bacteria</taxon>
        <taxon>Pseudomonadati</taxon>
        <taxon>Pseudomonadota</taxon>
        <taxon>Alphaproteobacteria</taxon>
        <taxon>Maricaulales</taxon>
        <taxon>Robiginitomaculaceae</taxon>
        <taxon>Algimonas</taxon>
    </lineage>
</organism>
<evidence type="ECO:0000256" key="9">
    <source>
        <dbReference type="ARBA" id="ARBA00023049"/>
    </source>
</evidence>
<evidence type="ECO:0000256" key="5">
    <source>
        <dbReference type="ARBA" id="ARBA00022692"/>
    </source>
</evidence>
<feature type="transmembrane region" description="Helical" evidence="11">
    <location>
        <begin position="6"/>
        <end position="25"/>
    </location>
</feature>
<evidence type="ECO:0000256" key="11">
    <source>
        <dbReference type="SAM" id="Phobius"/>
    </source>
</evidence>
<gene>
    <name evidence="13" type="primary">mmpA</name>
    <name evidence="13" type="ORF">GCM10009069_12220</name>
</gene>
<dbReference type="AlphaFoldDB" id="A0A8J3CRD6"/>
<dbReference type="RefSeq" id="WP_189496494.1">
    <property type="nucleotide sequence ID" value="NZ_BMZH01000004.1"/>
</dbReference>
<reference evidence="13" key="1">
    <citation type="journal article" date="2014" name="Int. J. Syst. Evol. Microbiol.">
        <title>Complete genome sequence of Corynebacterium casei LMG S-19264T (=DSM 44701T), isolated from a smear-ripened cheese.</title>
        <authorList>
            <consortium name="US DOE Joint Genome Institute (JGI-PGF)"/>
            <person name="Walter F."/>
            <person name="Albersmeier A."/>
            <person name="Kalinowski J."/>
            <person name="Ruckert C."/>
        </authorList>
    </citation>
    <scope>NUCLEOTIDE SEQUENCE</scope>
    <source>
        <strain evidence="13">KCTC 32513</strain>
    </source>
</reference>
<dbReference type="EMBL" id="BMZH01000004">
    <property type="protein sequence ID" value="GHA90754.1"/>
    <property type="molecule type" value="Genomic_DNA"/>
</dbReference>
<evidence type="ECO:0000256" key="3">
    <source>
        <dbReference type="ARBA" id="ARBA00007931"/>
    </source>
</evidence>
<keyword evidence="6" id="KW-0378">Hydrolase</keyword>
<keyword evidence="9 13" id="KW-0482">Metalloprotease</keyword>
<dbReference type="CDD" id="cd06163">
    <property type="entry name" value="S2P-M50_PDZ_RseP-like"/>
    <property type="match status" value="1"/>
</dbReference>
<feature type="transmembrane region" description="Helical" evidence="11">
    <location>
        <begin position="115"/>
        <end position="140"/>
    </location>
</feature>
<protein>
    <submittedName>
        <fullName evidence="13">Metalloprotease MmpA</fullName>
    </submittedName>
</protein>
<keyword evidence="10 11" id="KW-0472">Membrane</keyword>
<sequence>MLLDILYILLAVIVFFTVISGLIFFHELGHYSVARMFGIKVDRFSIGFGRPIWKRTAKSGTTWAISKIPLGGYVKFAGDAGAASNPDAEALDKIRSEQGDVSGIFHFRPIWQRALVVLAGPVANFILAAILFGIAVLWVGTRHPEALIGSVEAGSSAAMAGIQVDDKVVGMDGREIRDWLEMAQHIQLRGDTPIDTVIDRNGTLVELTVTPRMVEAKDFIGGRMTHGRLGVGPSPDAAFETRRYNPATALMFGTKQVGTTLSATGGYIGRIFTGKEDGKQLGSILRIGAMTGKVTVDIVKTDRSARERLRNLVFMLLNLGAGISVALGFANLLPIPMLDGGHLVFYVYEAVAGKPLSQKKQEIGFRFGMAILLGLFVVLTINDIGYIGSLIS</sequence>
<comment type="cofactor">
    <cofactor evidence="1">
        <name>Zn(2+)</name>
        <dbReference type="ChEBI" id="CHEBI:29105"/>
    </cofactor>
</comment>
<dbReference type="GO" id="GO:0006508">
    <property type="term" value="P:proteolysis"/>
    <property type="evidence" value="ECO:0007669"/>
    <property type="project" value="UniProtKB-KW"/>
</dbReference>
<evidence type="ECO:0000313" key="14">
    <source>
        <dbReference type="Proteomes" id="UP000634004"/>
    </source>
</evidence>
<name>A0A8J3CRD6_9PROT</name>
<comment type="caution">
    <text evidence="13">The sequence shown here is derived from an EMBL/GenBank/DDBJ whole genome shotgun (WGS) entry which is preliminary data.</text>
</comment>
<keyword evidence="5 11" id="KW-0812">Transmembrane</keyword>
<evidence type="ECO:0000313" key="13">
    <source>
        <dbReference type="EMBL" id="GHA90754.1"/>
    </source>
</evidence>
<dbReference type="SMART" id="SM00228">
    <property type="entry name" value="PDZ"/>
    <property type="match status" value="1"/>
</dbReference>
<feature type="domain" description="PDZ" evidence="12">
    <location>
        <begin position="128"/>
        <end position="202"/>
    </location>
</feature>
<keyword evidence="14" id="KW-1185">Reference proteome</keyword>
<feature type="transmembrane region" description="Helical" evidence="11">
    <location>
        <begin position="312"/>
        <end position="333"/>
    </location>
</feature>
<evidence type="ECO:0000256" key="8">
    <source>
        <dbReference type="ARBA" id="ARBA00022989"/>
    </source>
</evidence>
<dbReference type="GO" id="GO:0016020">
    <property type="term" value="C:membrane"/>
    <property type="evidence" value="ECO:0007669"/>
    <property type="project" value="UniProtKB-SubCell"/>
</dbReference>
<evidence type="ECO:0000259" key="12">
    <source>
        <dbReference type="SMART" id="SM00228"/>
    </source>
</evidence>
<evidence type="ECO:0000256" key="2">
    <source>
        <dbReference type="ARBA" id="ARBA00004141"/>
    </source>
</evidence>
<feature type="transmembrane region" description="Helical" evidence="11">
    <location>
        <begin position="363"/>
        <end position="382"/>
    </location>
</feature>
<dbReference type="Pfam" id="PF02163">
    <property type="entry name" value="Peptidase_M50"/>
    <property type="match status" value="1"/>
</dbReference>
<evidence type="ECO:0000256" key="10">
    <source>
        <dbReference type="ARBA" id="ARBA00023136"/>
    </source>
</evidence>
<comment type="subcellular location">
    <subcellularLocation>
        <location evidence="2">Membrane</location>
        <topology evidence="2">Multi-pass membrane protein</topology>
    </subcellularLocation>
</comment>
<dbReference type="InterPro" id="IPR036034">
    <property type="entry name" value="PDZ_sf"/>
</dbReference>
<dbReference type="Gene3D" id="2.30.42.10">
    <property type="match status" value="1"/>
</dbReference>
<keyword evidence="8 11" id="KW-1133">Transmembrane helix</keyword>
<dbReference type="PANTHER" id="PTHR42837">
    <property type="entry name" value="REGULATOR OF SIGMA-E PROTEASE RSEP"/>
    <property type="match status" value="1"/>
</dbReference>
<evidence type="ECO:0000256" key="4">
    <source>
        <dbReference type="ARBA" id="ARBA00022670"/>
    </source>
</evidence>
<keyword evidence="7" id="KW-0862">Zinc</keyword>
<dbReference type="PANTHER" id="PTHR42837:SF2">
    <property type="entry name" value="MEMBRANE METALLOPROTEASE ARASP2, CHLOROPLASTIC-RELATED"/>
    <property type="match status" value="1"/>
</dbReference>
<dbReference type="InterPro" id="IPR008915">
    <property type="entry name" value="Peptidase_M50"/>
</dbReference>
<accession>A0A8J3CRD6</accession>
<dbReference type="Proteomes" id="UP000634004">
    <property type="component" value="Unassembled WGS sequence"/>
</dbReference>
<dbReference type="SUPFAM" id="SSF50156">
    <property type="entry name" value="PDZ domain-like"/>
    <property type="match status" value="1"/>
</dbReference>
<reference evidence="13" key="2">
    <citation type="submission" date="2020-09" db="EMBL/GenBank/DDBJ databases">
        <authorList>
            <person name="Sun Q."/>
            <person name="Kim S."/>
        </authorList>
    </citation>
    <scope>NUCLEOTIDE SEQUENCE</scope>
    <source>
        <strain evidence="13">KCTC 32513</strain>
    </source>
</reference>
<evidence type="ECO:0000256" key="1">
    <source>
        <dbReference type="ARBA" id="ARBA00001947"/>
    </source>
</evidence>
<evidence type="ECO:0000256" key="6">
    <source>
        <dbReference type="ARBA" id="ARBA00022801"/>
    </source>
</evidence>
<comment type="similarity">
    <text evidence="3">Belongs to the peptidase M50B family.</text>
</comment>